<feature type="compositionally biased region" description="Pro residues" evidence="2">
    <location>
        <begin position="1089"/>
        <end position="1098"/>
    </location>
</feature>
<organism evidence="4 5">
    <name type="scientific">Aedes aegypti</name>
    <name type="common">Yellowfever mosquito</name>
    <name type="synonym">Culex aegypti</name>
    <dbReference type="NCBI Taxonomy" id="7159"/>
    <lineage>
        <taxon>Eukaryota</taxon>
        <taxon>Metazoa</taxon>
        <taxon>Ecdysozoa</taxon>
        <taxon>Arthropoda</taxon>
        <taxon>Hexapoda</taxon>
        <taxon>Insecta</taxon>
        <taxon>Pterygota</taxon>
        <taxon>Neoptera</taxon>
        <taxon>Endopterygota</taxon>
        <taxon>Diptera</taxon>
        <taxon>Nematocera</taxon>
        <taxon>Culicoidea</taxon>
        <taxon>Culicidae</taxon>
        <taxon>Culicinae</taxon>
        <taxon>Aedini</taxon>
        <taxon>Aedes</taxon>
        <taxon>Stegomyia</taxon>
    </lineage>
</organism>
<evidence type="ECO:0000313" key="4">
    <source>
        <dbReference type="EMBL" id="EAT40951.1"/>
    </source>
</evidence>
<feature type="compositionally biased region" description="Polar residues" evidence="2">
    <location>
        <begin position="247"/>
        <end position="259"/>
    </location>
</feature>
<dbReference type="PhylomeDB" id="Q172H6"/>
<dbReference type="STRING" id="7159.Q172H6"/>
<dbReference type="PROSITE" id="PS50157">
    <property type="entry name" value="ZINC_FINGER_C2H2_2"/>
    <property type="match status" value="1"/>
</dbReference>
<evidence type="ECO:0000256" key="2">
    <source>
        <dbReference type="SAM" id="MobiDB-lite"/>
    </source>
</evidence>
<feature type="region of interest" description="Disordered" evidence="2">
    <location>
        <begin position="17"/>
        <end position="144"/>
    </location>
</feature>
<dbReference type="GO" id="GO:0005634">
    <property type="term" value="C:nucleus"/>
    <property type="evidence" value="ECO:0007669"/>
    <property type="project" value="TreeGrafter"/>
</dbReference>
<feature type="compositionally biased region" description="Polar residues" evidence="2">
    <location>
        <begin position="559"/>
        <end position="575"/>
    </location>
</feature>
<reference evidence="4" key="2">
    <citation type="journal article" date="2007" name="Science">
        <title>Genome sequence of Aedes aegypti, a major arbovirus vector.</title>
        <authorList>
            <person name="Nene V."/>
            <person name="Wortman J.R."/>
            <person name="Lawson D."/>
            <person name="Haas B."/>
            <person name="Kodira C."/>
            <person name="Tu Z.J."/>
            <person name="Loftus B."/>
            <person name="Xi Z."/>
            <person name="Megy K."/>
            <person name="Grabherr M."/>
            <person name="Ren Q."/>
            <person name="Zdobnov E.M."/>
            <person name="Lobo N.F."/>
            <person name="Campbell K.S."/>
            <person name="Brown S.E."/>
            <person name="Bonaldo M.F."/>
            <person name="Zhu J."/>
            <person name="Sinkins S.P."/>
            <person name="Hogenkamp D.G."/>
            <person name="Amedeo P."/>
            <person name="Arensburger P."/>
            <person name="Atkinson P.W."/>
            <person name="Bidwell S."/>
            <person name="Biedler J."/>
            <person name="Birney E."/>
            <person name="Bruggner R.V."/>
            <person name="Costas J."/>
            <person name="Coy M.R."/>
            <person name="Crabtree J."/>
            <person name="Crawford M."/>
            <person name="Debruyn B."/>
            <person name="Decaprio D."/>
            <person name="Eiglmeier K."/>
            <person name="Eisenstadt E."/>
            <person name="El-Dorry H."/>
            <person name="Gelbart W.M."/>
            <person name="Gomes S.L."/>
            <person name="Hammond M."/>
            <person name="Hannick L.I."/>
            <person name="Hogan J.R."/>
            <person name="Holmes M.H."/>
            <person name="Jaffe D."/>
            <person name="Johnston J.S."/>
            <person name="Kennedy R.C."/>
            <person name="Koo H."/>
            <person name="Kravitz S."/>
            <person name="Kriventseva E.V."/>
            <person name="Kulp D."/>
            <person name="Labutti K."/>
            <person name="Lee E."/>
            <person name="Li S."/>
            <person name="Lovin D.D."/>
            <person name="Mao C."/>
            <person name="Mauceli E."/>
            <person name="Menck C.F."/>
            <person name="Miller J.R."/>
            <person name="Montgomery P."/>
            <person name="Mori A."/>
            <person name="Nascimento A.L."/>
            <person name="Naveira H.F."/>
            <person name="Nusbaum C."/>
            <person name="O'leary S."/>
            <person name="Orvis J."/>
            <person name="Pertea M."/>
            <person name="Quesneville H."/>
            <person name="Reidenbach K.R."/>
            <person name="Rogers Y.H."/>
            <person name="Roth C.W."/>
            <person name="Schneider J.R."/>
            <person name="Schatz M."/>
            <person name="Shumway M."/>
            <person name="Stanke M."/>
            <person name="Stinson E.O."/>
            <person name="Tubio J.M."/>
            <person name="Vanzee J.P."/>
            <person name="Verjovski-Almeida S."/>
            <person name="Werner D."/>
            <person name="White O."/>
            <person name="Wyder S."/>
            <person name="Zeng Q."/>
            <person name="Zhao Q."/>
            <person name="Zhao Y."/>
            <person name="Hill C.A."/>
            <person name="Raikhel A.S."/>
            <person name="Soares M.B."/>
            <person name="Knudson D.L."/>
            <person name="Lee N.H."/>
            <person name="Galagan J."/>
            <person name="Salzberg S.L."/>
            <person name="Paulsen I.T."/>
            <person name="Dimopoulos G."/>
            <person name="Collins F.H."/>
            <person name="Birren B."/>
            <person name="Fraser-Liggett C.M."/>
            <person name="Severson D.W."/>
        </authorList>
    </citation>
    <scope>NUCLEOTIDE SEQUENCE [LARGE SCALE GENOMIC DNA]</scope>
    <source>
        <strain evidence="4">Liverpool</strain>
    </source>
</reference>
<feature type="compositionally biased region" description="Polar residues" evidence="2">
    <location>
        <begin position="115"/>
        <end position="124"/>
    </location>
</feature>
<feature type="compositionally biased region" description="Low complexity" evidence="2">
    <location>
        <begin position="598"/>
        <end position="647"/>
    </location>
</feature>
<name>Q172H6_AEDAE</name>
<dbReference type="PROSITE" id="PS00028">
    <property type="entry name" value="ZINC_FINGER_C2H2_1"/>
    <property type="match status" value="1"/>
</dbReference>
<sequence length="1423" mass="147454">MQQSKAVVPIIIHSSSQISSAAAANNSQLSNLQHSTSSSGSSSGGSGNSNSSSSSTNSSSSSGSNSSSANNVLKSQLQSTAPPSSLLNALSSGSSSATGSSSSGNVSSATSSSSHMSGDANSTLLKDDKNSTSPPPAKRHKCDPKDMVDVCVGTSVGTITEPDCLGPCEPGTSVTLEGIVWHETEGGVLVVNVTWRGKTYVGTLIDCTKHDWAPPRFCDSPTEELDSRTPKGRAKRNRGSALFPVNDLSNFTETRSSMHSKLRNGGTKGRGRTTTTAESSSSKTTTTSTTTTASTSSGTSTSVSSNTPSTSPVAFLPPRPEKRKSKDECPSPVNGGSGSTSGSTSGNVINTSSVNNANASGIVNNGNPGTQSVVNPMTGLNVQISTKKCKSSASPCAISPVLLECPEQDCSKKYKHANGLRYHQSHAHGSVSSMDEDSSQPPESPQRIAPPTTPSPLPTVQSTNLPTVAASSTVTTATSSPAPVATTPTGSTPPVAVSVAVTLNTSQNPIATATTTTSSSTTVNSSNSVPSPSLLMTVNVSTVSTPLPSSHSLLSTTPQALSATSPVTSQPTITTPAAAGGSITTGVAGQPQPHAIPGGSSTLLSSALSGNQNGSATPTSLSSQLQSGQVQPPSSVQQQSTSVPQASNNGVAANPSRIDPSAKTKPGVLRFGPLPGEVDHNARLTPIAQGVSNLPGTTGPPIPPGTLPGTPGRGSNIGVASGLLSIQPTTAGTPDGLNMKSQNCSKQKKNRKSPGPSEFDVAAANRAEDVQSPAYSDISDDSAPVVDATDLDKSKGPPLPDATKKPNEGVPGQLGPLSGYGMYPYYPAMPHQSPYYSSDHTGKPPGLGHSPLGPNTAVDYKSKEPPLDLMNKPNPHQQQPPPPPQPGQPPHPQQIPPGDSGPQQNKDCPSGPPAHGGTGKLMQHFYPYGYMPTGFSYNLDPNYGPVSMMSEEGKMSQQQQPQGQIKEERIKESSSPNEYAKMGPQMIPTKLIKSEPIAVKDIKTEGGHPMHPKDQPPPVQQQGQPPISAYSGMFQRHGLNVGPPQPPQPSPHMNREDDLRRLFNYSDQRRSSTSSNSSASNMNTKDEPPSPSQPPPGHPSQGHGPPMAQSSANVPQSAQQSKGSKNQPPPQSALKQQKDIKTEDKEMLKVKQEGQKPTMETQGPPPPPTSQYYPHSLYMSTGPFGFDPNHQMYRNMLVPAASYSAPPYHIQIPRYAPPEDLSRNTSTKALDLLQHHASQYYNSHKIHELREGALKSPTSNVKVSVSSPNLSQQSSQNPNMCIPPSNSSISSLQQQQQQAPPSSHPQQPQQPGASLQPSQVGGPNAGSGPGGSAGPGGPEMQKDPGGPNVLGPGPVAVGAPPPPQPGQPPSRSPPPQRHVHTHHHTHVGLGYPMFQSPYGVLSQQAAAAAVTVISPFQAGPPTK</sequence>
<feature type="compositionally biased region" description="Low complexity" evidence="2">
    <location>
        <begin position="17"/>
        <end position="41"/>
    </location>
</feature>
<feature type="compositionally biased region" description="Basic residues" evidence="2">
    <location>
        <begin position="1377"/>
        <end position="1386"/>
    </location>
</feature>
<evidence type="ECO:0000313" key="5">
    <source>
        <dbReference type="Proteomes" id="UP000682892"/>
    </source>
</evidence>
<reference evidence="4" key="1">
    <citation type="submission" date="2005-10" db="EMBL/GenBank/DDBJ databases">
        <authorList>
            <person name="Loftus B.J."/>
            <person name="Nene V.M."/>
            <person name="Hannick L.I."/>
            <person name="Bidwell S."/>
            <person name="Haas B."/>
            <person name="Amedeo P."/>
            <person name="Orvis J."/>
            <person name="Wortman J.R."/>
            <person name="White O.R."/>
            <person name="Salzberg S."/>
            <person name="Shumway M."/>
            <person name="Koo H."/>
            <person name="Zhao Y."/>
            <person name="Holmes M."/>
            <person name="Miller J."/>
            <person name="Schatz M."/>
            <person name="Pop M."/>
            <person name="Pai G."/>
            <person name="Utterback T."/>
            <person name="Rogers Y.-H."/>
            <person name="Kravitz S."/>
            <person name="Fraser C.M."/>
        </authorList>
    </citation>
    <scope>NUCLEOTIDE SEQUENCE</scope>
    <source>
        <strain evidence="4">Liverpool</strain>
    </source>
</reference>
<feature type="compositionally biased region" description="Polar residues" evidence="2">
    <location>
        <begin position="1108"/>
        <end position="1126"/>
    </location>
</feature>
<feature type="domain" description="C2H2-type" evidence="3">
    <location>
        <begin position="403"/>
        <end position="428"/>
    </location>
</feature>
<feature type="region of interest" description="Disordered" evidence="2">
    <location>
        <begin position="1254"/>
        <end position="1391"/>
    </location>
</feature>
<dbReference type="OrthoDB" id="5863628at2759"/>
<dbReference type="InterPro" id="IPR013087">
    <property type="entry name" value="Znf_C2H2_type"/>
</dbReference>
<accession>Q172H6</accession>
<feature type="region of interest" description="Disordered" evidence="2">
    <location>
        <begin position="427"/>
        <end position="492"/>
    </location>
</feature>
<dbReference type="VEuPathDB" id="VectorBase:AAEL021748"/>
<dbReference type="eggNOG" id="ENOG502QSUK">
    <property type="taxonomic scope" value="Eukaryota"/>
</dbReference>
<dbReference type="KEGG" id="aag:5569121"/>
<dbReference type="PANTHER" id="PTHR21564">
    <property type="entry name" value="BRAKELESS PROTEIN"/>
    <property type="match status" value="1"/>
</dbReference>
<feature type="compositionally biased region" description="Pro residues" evidence="2">
    <location>
        <begin position="1359"/>
        <end position="1376"/>
    </location>
</feature>
<keyword evidence="1" id="KW-0479">Metal-binding</keyword>
<feature type="compositionally biased region" description="Basic and acidic residues" evidence="2">
    <location>
        <begin position="1136"/>
        <end position="1154"/>
    </location>
</feature>
<feature type="region of interest" description="Disordered" evidence="2">
    <location>
        <begin position="689"/>
        <end position="924"/>
    </location>
</feature>
<evidence type="ECO:0000256" key="1">
    <source>
        <dbReference type="PROSITE-ProRule" id="PRU00042"/>
    </source>
</evidence>
<feature type="compositionally biased region" description="Low complexity" evidence="2">
    <location>
        <begin position="511"/>
        <end position="558"/>
    </location>
</feature>
<feature type="region of interest" description="Disordered" evidence="2">
    <location>
        <begin position="511"/>
        <end position="677"/>
    </location>
</feature>
<feature type="compositionally biased region" description="Low complexity" evidence="2">
    <location>
        <begin position="1071"/>
        <end position="1083"/>
    </location>
</feature>
<evidence type="ECO:0000259" key="3">
    <source>
        <dbReference type="PROSITE" id="PS50157"/>
    </source>
</evidence>
<feature type="compositionally biased region" description="Low complexity" evidence="2">
    <location>
        <begin position="1263"/>
        <end position="1311"/>
    </location>
</feature>
<dbReference type="GO" id="GO:0006357">
    <property type="term" value="P:regulation of transcription by RNA polymerase II"/>
    <property type="evidence" value="ECO:0007669"/>
    <property type="project" value="TreeGrafter"/>
</dbReference>
<feature type="compositionally biased region" description="Low complexity" evidence="2">
    <location>
        <begin position="272"/>
        <end position="311"/>
    </location>
</feature>
<feature type="compositionally biased region" description="Low complexity" evidence="2">
    <location>
        <begin position="48"/>
        <end position="71"/>
    </location>
</feature>
<protein>
    <submittedName>
        <fullName evidence="4">AAEL007376-PA</fullName>
    </submittedName>
</protein>
<feature type="compositionally biased region" description="Pro residues" evidence="2">
    <location>
        <begin position="878"/>
        <end position="895"/>
    </location>
</feature>
<dbReference type="OMA" id="YLYPSEQ"/>
<dbReference type="PaxDb" id="7159-AAEL007376-PA"/>
<dbReference type="InterPro" id="IPR040010">
    <property type="entry name" value="ZN608/ZN609"/>
</dbReference>
<feature type="region of interest" description="Disordered" evidence="2">
    <location>
        <begin position="942"/>
        <end position="1176"/>
    </location>
</feature>
<feature type="compositionally biased region" description="Low complexity" evidence="2">
    <location>
        <begin position="1344"/>
        <end position="1358"/>
    </location>
</feature>
<dbReference type="GO" id="GO:0008270">
    <property type="term" value="F:zinc ion binding"/>
    <property type="evidence" value="ECO:0007669"/>
    <property type="project" value="UniProtKB-KW"/>
</dbReference>
<dbReference type="EMBL" id="CH477436">
    <property type="protein sequence ID" value="EAT40951.1"/>
    <property type="molecule type" value="Genomic_DNA"/>
</dbReference>
<gene>
    <name evidence="4" type="ORF">AaeL_AAEL007376</name>
</gene>
<dbReference type="PANTHER" id="PTHR21564:SF5">
    <property type="entry name" value="SCRIBBLER, ISOFORM J"/>
    <property type="match status" value="1"/>
</dbReference>
<feature type="compositionally biased region" description="Gly residues" evidence="2">
    <location>
        <begin position="1323"/>
        <end position="1337"/>
    </location>
</feature>
<feature type="compositionally biased region" description="Low complexity" evidence="2">
    <location>
        <begin position="340"/>
        <end position="352"/>
    </location>
</feature>
<dbReference type="HOGENOM" id="CLU_000936_1_0_1"/>
<dbReference type="Proteomes" id="UP000682892">
    <property type="component" value="Unassembled WGS sequence"/>
</dbReference>
<reference evidence="4" key="3">
    <citation type="submission" date="2012-09" db="EMBL/GenBank/DDBJ databases">
        <authorList>
            <consortium name="VectorBase"/>
        </authorList>
    </citation>
    <scope>NUCLEOTIDE SEQUENCE</scope>
    <source>
        <strain evidence="4">Liverpool</strain>
    </source>
</reference>
<feature type="region of interest" description="Disordered" evidence="2">
    <location>
        <begin position="218"/>
        <end position="352"/>
    </location>
</feature>
<keyword evidence="1" id="KW-0863">Zinc-finger</keyword>
<feature type="compositionally biased region" description="Low complexity" evidence="2">
    <location>
        <begin position="819"/>
        <end position="830"/>
    </location>
</feature>
<feature type="compositionally biased region" description="Basic and acidic residues" evidence="2">
    <location>
        <begin position="998"/>
        <end position="1014"/>
    </location>
</feature>
<keyword evidence="1" id="KW-0862">Zinc</keyword>
<proteinExistence type="predicted"/>
<feature type="compositionally biased region" description="Low complexity" evidence="2">
    <location>
        <begin position="466"/>
        <end position="492"/>
    </location>
</feature>
<feature type="compositionally biased region" description="Low complexity" evidence="2">
    <location>
        <begin position="79"/>
        <end position="114"/>
    </location>
</feature>